<dbReference type="AlphaFoldDB" id="A0AAX6EXG3"/>
<protein>
    <submittedName>
        <fullName evidence="1">Uncharacterized protein</fullName>
    </submittedName>
</protein>
<sequence length="92" mass="10297">MCQVYDEVNSSGYDHHTEACCFLLKSNGEHPENGWEEEDGERAIFAGKLDVGMGSAGFFDEDVTSCEVDRLAEGAWNCYFGRNSTWHYMGSV</sequence>
<evidence type="ECO:0000313" key="2">
    <source>
        <dbReference type="Proteomes" id="UP001140949"/>
    </source>
</evidence>
<reference evidence="1" key="1">
    <citation type="journal article" date="2023" name="GigaByte">
        <title>Genome assembly of the bearded iris, Iris pallida Lam.</title>
        <authorList>
            <person name="Bruccoleri R.E."/>
            <person name="Oakeley E.J."/>
            <person name="Faust A.M.E."/>
            <person name="Altorfer M."/>
            <person name="Dessus-Babus S."/>
            <person name="Burckhardt D."/>
            <person name="Oertli M."/>
            <person name="Naumann U."/>
            <person name="Petersen F."/>
            <person name="Wong J."/>
        </authorList>
    </citation>
    <scope>NUCLEOTIDE SEQUENCE</scope>
    <source>
        <strain evidence="1">GSM-AAB239-AS_SAM_17_03QT</strain>
    </source>
</reference>
<evidence type="ECO:0000313" key="1">
    <source>
        <dbReference type="EMBL" id="KAJ6808867.1"/>
    </source>
</evidence>
<accession>A0AAX6EXG3</accession>
<dbReference type="Proteomes" id="UP001140949">
    <property type="component" value="Unassembled WGS sequence"/>
</dbReference>
<proteinExistence type="predicted"/>
<name>A0AAX6EXG3_IRIPA</name>
<organism evidence="1 2">
    <name type="scientific">Iris pallida</name>
    <name type="common">Sweet iris</name>
    <dbReference type="NCBI Taxonomy" id="29817"/>
    <lineage>
        <taxon>Eukaryota</taxon>
        <taxon>Viridiplantae</taxon>
        <taxon>Streptophyta</taxon>
        <taxon>Embryophyta</taxon>
        <taxon>Tracheophyta</taxon>
        <taxon>Spermatophyta</taxon>
        <taxon>Magnoliopsida</taxon>
        <taxon>Liliopsida</taxon>
        <taxon>Asparagales</taxon>
        <taxon>Iridaceae</taxon>
        <taxon>Iridoideae</taxon>
        <taxon>Irideae</taxon>
        <taxon>Iris</taxon>
    </lineage>
</organism>
<reference evidence="1" key="2">
    <citation type="submission" date="2023-04" db="EMBL/GenBank/DDBJ databases">
        <authorList>
            <person name="Bruccoleri R.E."/>
            <person name="Oakeley E.J."/>
            <person name="Faust A.-M."/>
            <person name="Dessus-Babus S."/>
            <person name="Altorfer M."/>
            <person name="Burckhardt D."/>
            <person name="Oertli M."/>
            <person name="Naumann U."/>
            <person name="Petersen F."/>
            <person name="Wong J."/>
        </authorList>
    </citation>
    <scope>NUCLEOTIDE SEQUENCE</scope>
    <source>
        <strain evidence="1">GSM-AAB239-AS_SAM_17_03QT</strain>
        <tissue evidence="1">Leaf</tissue>
    </source>
</reference>
<keyword evidence="2" id="KW-1185">Reference proteome</keyword>
<gene>
    <name evidence="1" type="ORF">M6B38_166010</name>
</gene>
<dbReference type="EMBL" id="JANAVB010033219">
    <property type="protein sequence ID" value="KAJ6808867.1"/>
    <property type="molecule type" value="Genomic_DNA"/>
</dbReference>
<comment type="caution">
    <text evidence="1">The sequence shown here is derived from an EMBL/GenBank/DDBJ whole genome shotgun (WGS) entry which is preliminary data.</text>
</comment>